<dbReference type="Proteomes" id="UP000618319">
    <property type="component" value="Unassembled WGS sequence"/>
</dbReference>
<evidence type="ECO:0000313" key="3">
    <source>
        <dbReference type="EMBL" id="MBE8721426.1"/>
    </source>
</evidence>
<evidence type="ECO:0000256" key="1">
    <source>
        <dbReference type="SAM" id="SignalP"/>
    </source>
</evidence>
<feature type="signal peptide" evidence="1">
    <location>
        <begin position="1"/>
        <end position="21"/>
    </location>
</feature>
<evidence type="ECO:0000313" key="4">
    <source>
        <dbReference type="Proteomes" id="UP000618319"/>
    </source>
</evidence>
<dbReference type="RefSeq" id="WP_196939386.1">
    <property type="nucleotide sequence ID" value="NZ_MU158690.1"/>
</dbReference>
<dbReference type="PROSITE" id="PS51724">
    <property type="entry name" value="SPOR"/>
    <property type="match status" value="1"/>
</dbReference>
<dbReference type="SUPFAM" id="SSF110997">
    <property type="entry name" value="Sporulation related repeat"/>
    <property type="match status" value="1"/>
</dbReference>
<feature type="chain" id="PRO_5045951473" evidence="1">
    <location>
        <begin position="22"/>
        <end position="150"/>
    </location>
</feature>
<evidence type="ECO:0000259" key="2">
    <source>
        <dbReference type="PROSITE" id="PS51724"/>
    </source>
</evidence>
<feature type="domain" description="SPOR" evidence="2">
    <location>
        <begin position="68"/>
        <end position="145"/>
    </location>
</feature>
<comment type="caution">
    <text evidence="3">The sequence shown here is derived from an EMBL/GenBank/DDBJ whole genome shotgun (WGS) entry which is preliminary data.</text>
</comment>
<proteinExistence type="predicted"/>
<keyword evidence="1" id="KW-0732">Signal</keyword>
<gene>
    <name evidence="3" type="ORF">C4F40_11910</name>
</gene>
<sequence length="150" mass="17027">MLKKGLILCVVLGVISSVAKAQEGTVAVVKDSLITLLQEYRSAHEINPTVARAISLGTKPIDKKTATRVKRKGFRVQIFSGSNRNEAYAVQSRFRNQYADVDSYINYDEPNYRVKVGDFRSRAEANNFMGALRSQYNNVFVFVEDIWVWE</sequence>
<dbReference type="InterPro" id="IPR007730">
    <property type="entry name" value="SPOR-like_dom"/>
</dbReference>
<dbReference type="InterPro" id="IPR036680">
    <property type="entry name" value="SPOR-like_sf"/>
</dbReference>
<name>A0ABR9T7U6_9SPHI</name>
<dbReference type="Pfam" id="PF05036">
    <property type="entry name" value="SPOR"/>
    <property type="match status" value="1"/>
</dbReference>
<protein>
    <submittedName>
        <fullName evidence="3">SPOR domain-containing protein</fullName>
    </submittedName>
</protein>
<dbReference type="EMBL" id="PSKQ01000021">
    <property type="protein sequence ID" value="MBE8721426.1"/>
    <property type="molecule type" value="Genomic_DNA"/>
</dbReference>
<organism evidence="3 4">
    <name type="scientific">Sphingobacterium pedocola</name>
    <dbReference type="NCBI Taxonomy" id="2082722"/>
    <lineage>
        <taxon>Bacteria</taxon>
        <taxon>Pseudomonadati</taxon>
        <taxon>Bacteroidota</taxon>
        <taxon>Sphingobacteriia</taxon>
        <taxon>Sphingobacteriales</taxon>
        <taxon>Sphingobacteriaceae</taxon>
        <taxon>Sphingobacterium</taxon>
    </lineage>
</organism>
<dbReference type="Gene3D" id="3.30.70.1070">
    <property type="entry name" value="Sporulation related repeat"/>
    <property type="match status" value="1"/>
</dbReference>
<accession>A0ABR9T7U6</accession>
<keyword evidence="4" id="KW-1185">Reference proteome</keyword>
<reference evidence="3 4" key="1">
    <citation type="submission" date="2018-02" db="EMBL/GenBank/DDBJ databases">
        <title>Sphingobacterium KA21.</title>
        <authorList>
            <person name="Vasarhelyi B.M."/>
            <person name="Deshmukh S."/>
            <person name="Balint B."/>
            <person name="Kukolya J."/>
        </authorList>
    </citation>
    <scope>NUCLEOTIDE SEQUENCE [LARGE SCALE GENOMIC DNA]</scope>
    <source>
        <strain evidence="3 4">Ka21</strain>
    </source>
</reference>